<evidence type="ECO:0000256" key="1">
    <source>
        <dbReference type="SAM" id="MobiDB-lite"/>
    </source>
</evidence>
<evidence type="ECO:0000313" key="2">
    <source>
        <dbReference type="EMBL" id="CAF9909361.1"/>
    </source>
</evidence>
<feature type="region of interest" description="Disordered" evidence="1">
    <location>
        <begin position="19"/>
        <end position="323"/>
    </location>
</feature>
<proteinExistence type="predicted"/>
<feature type="compositionally biased region" description="Polar residues" evidence="1">
    <location>
        <begin position="312"/>
        <end position="323"/>
    </location>
</feature>
<dbReference type="EMBL" id="CAJPDQ010000005">
    <property type="protein sequence ID" value="CAF9909361.1"/>
    <property type="molecule type" value="Genomic_DNA"/>
</dbReference>
<feature type="compositionally biased region" description="Polar residues" evidence="1">
    <location>
        <begin position="278"/>
        <end position="304"/>
    </location>
</feature>
<accession>A0A8H3EMH4</accession>
<dbReference type="AlphaFoldDB" id="A0A8H3EMH4"/>
<name>A0A8H3EMH4_9LECA</name>
<evidence type="ECO:0000313" key="3">
    <source>
        <dbReference type="Proteomes" id="UP000664169"/>
    </source>
</evidence>
<sequence length="323" mass="36114">MISRSFSAKDTVLQSLQTHVLPSHTSGHKSRALTQPSKGRNQSDILHQEQWPYVPTDASRAKSRSQTSQNTKFMHGFKESAEESEEKEQWRKAEKNKIVKRTDERGQRRREQDRIRRANRTDAKNEAIGEYNRKWRASQTDEQREEQRAKLRECQRSRAEKKRKSSKDTGDKEGVTPNSPLLPSSPWQHSPSIGTSSEGSMGKYMKELKGPKTSSIDSQSKQNGPSPDNSNTRQAAGIEDQRGLDAVFASSPQPHSLSRSLSSGGAIDRFFKTPEGLKTSSGGVQSNQQERLATPSSPGKSQGDQAAMVDTWKSSRNDISWSS</sequence>
<feature type="compositionally biased region" description="Polar residues" evidence="1">
    <location>
        <begin position="32"/>
        <end position="45"/>
    </location>
</feature>
<protein>
    <submittedName>
        <fullName evidence="2">Uncharacterized protein</fullName>
    </submittedName>
</protein>
<organism evidence="2 3">
    <name type="scientific">Gomphillus americanus</name>
    <dbReference type="NCBI Taxonomy" id="1940652"/>
    <lineage>
        <taxon>Eukaryota</taxon>
        <taxon>Fungi</taxon>
        <taxon>Dikarya</taxon>
        <taxon>Ascomycota</taxon>
        <taxon>Pezizomycotina</taxon>
        <taxon>Lecanoromycetes</taxon>
        <taxon>OSLEUM clade</taxon>
        <taxon>Ostropomycetidae</taxon>
        <taxon>Ostropales</taxon>
        <taxon>Graphidaceae</taxon>
        <taxon>Gomphilloideae</taxon>
        <taxon>Gomphillus</taxon>
    </lineage>
</organism>
<feature type="compositionally biased region" description="Polar residues" evidence="1">
    <location>
        <begin position="250"/>
        <end position="263"/>
    </location>
</feature>
<gene>
    <name evidence="2" type="ORF">GOMPHAMPRED_006724</name>
</gene>
<reference evidence="2" key="1">
    <citation type="submission" date="2021-03" db="EMBL/GenBank/DDBJ databases">
        <authorList>
            <person name="Tagirdzhanova G."/>
        </authorList>
    </citation>
    <scope>NUCLEOTIDE SEQUENCE</scope>
</reference>
<dbReference type="Proteomes" id="UP000664169">
    <property type="component" value="Unassembled WGS sequence"/>
</dbReference>
<feature type="compositionally biased region" description="Polar residues" evidence="1">
    <location>
        <begin position="176"/>
        <end position="199"/>
    </location>
</feature>
<feature type="compositionally biased region" description="Polar residues" evidence="1">
    <location>
        <begin position="212"/>
        <end position="234"/>
    </location>
</feature>
<comment type="caution">
    <text evidence="2">The sequence shown here is derived from an EMBL/GenBank/DDBJ whole genome shotgun (WGS) entry which is preliminary data.</text>
</comment>
<keyword evidence="3" id="KW-1185">Reference proteome</keyword>
<feature type="compositionally biased region" description="Basic and acidic residues" evidence="1">
    <location>
        <begin position="76"/>
        <end position="158"/>
    </location>
</feature>